<evidence type="ECO:0000313" key="2">
    <source>
        <dbReference type="Proteomes" id="UP001595191"/>
    </source>
</evidence>
<dbReference type="EMBL" id="JBHFPV010000001">
    <property type="protein sequence ID" value="MFH6603274.1"/>
    <property type="molecule type" value="Genomic_DNA"/>
</dbReference>
<dbReference type="EC" id="3.1.21.-" evidence="1"/>
<accession>A0ACC7LI99</accession>
<reference evidence="1" key="1">
    <citation type="submission" date="2024-09" db="EMBL/GenBank/DDBJ databases">
        <authorList>
            <person name="Liu J."/>
        </authorList>
    </citation>
    <scope>NUCLEOTIDE SEQUENCE</scope>
    <source>
        <strain evidence="1">NBU2967</strain>
    </source>
</reference>
<comment type="caution">
    <text evidence="1">The sequence shown here is derived from an EMBL/GenBank/DDBJ whole genome shotgun (WGS) entry which is preliminary data.</text>
</comment>
<keyword evidence="2" id="KW-1185">Reference proteome</keyword>
<protein>
    <submittedName>
        <fullName evidence="1">Cfr10I/Bse634I family restriction endonuclease</fullName>
        <ecNumber evidence="1">3.1.21.-</ecNumber>
    </submittedName>
</protein>
<keyword evidence="1" id="KW-0255">Endonuclease</keyword>
<gene>
    <name evidence="1" type="ORF">ACEZ3G_07295</name>
</gene>
<evidence type="ECO:0000313" key="1">
    <source>
        <dbReference type="EMBL" id="MFH6603274.1"/>
    </source>
</evidence>
<proteinExistence type="predicted"/>
<organism evidence="1 2">
    <name type="scientific">Meishania litoralis</name>
    <dbReference type="NCBI Taxonomy" id="3434685"/>
    <lineage>
        <taxon>Bacteria</taxon>
        <taxon>Pseudomonadati</taxon>
        <taxon>Bacteroidota</taxon>
        <taxon>Flavobacteriia</taxon>
        <taxon>Flavobacteriales</taxon>
        <taxon>Flavobacteriaceae</taxon>
        <taxon>Meishania</taxon>
    </lineage>
</organism>
<keyword evidence="1" id="KW-0378">Hydrolase</keyword>
<sequence>MIRTLPNGRSQIIKDEAFVHLTGGVLPEANLPISGLLENMDEQIRQVDEAITREALSNAHGDWYEWFLAISAWNTFVNRPNANLAILLPNISQFDVGHLYNQELAHLIEDLRTKVQDVAQVQLITSNPDFVIIEREVANEFIVNPQPLNQFDTDSIIDLNSKYSDFIGRCEFDEILGYISVKTSFRPDRRLQIAHEGSLMKAIYIHLQTRKWVINPPGLKYYAIATRVGNSDRNALRTVATHSITTVSSLPQAAVDDVFEVNSLQRADEVFRQILT</sequence>
<dbReference type="Proteomes" id="UP001595191">
    <property type="component" value="Unassembled WGS sequence"/>
</dbReference>
<keyword evidence="1" id="KW-0540">Nuclease</keyword>
<name>A0ACC7LI99_9FLAO</name>